<keyword evidence="9" id="KW-1185">Reference proteome</keyword>
<dbReference type="InterPro" id="IPR038765">
    <property type="entry name" value="Papain-like_cys_pep_sf"/>
</dbReference>
<evidence type="ECO:0000256" key="2">
    <source>
        <dbReference type="ARBA" id="ARBA00005607"/>
    </source>
</evidence>
<dbReference type="GO" id="GO:0006508">
    <property type="term" value="P:proteolysis"/>
    <property type="evidence" value="ECO:0007669"/>
    <property type="project" value="UniProtKB-KW"/>
</dbReference>
<dbReference type="PANTHER" id="PTHR12967">
    <property type="entry name" value="PROTEIN SHQ1 HOMOLOG"/>
    <property type="match status" value="1"/>
</dbReference>
<dbReference type="GO" id="GO:0051082">
    <property type="term" value="F:unfolded protein binding"/>
    <property type="evidence" value="ECO:0007669"/>
    <property type="project" value="TreeGrafter"/>
</dbReference>
<evidence type="ECO:0000259" key="7">
    <source>
        <dbReference type="PROSITE" id="PS50600"/>
    </source>
</evidence>
<sequence>MNKADPVVLTYYDVSLRQSDVELLKGRNWLNDQILSFCFEYFTQVVFPDFADSVAFIEPAVIHWIKLDSDTDSLHEVLPWLKKSLLLIPVNDSDSAAGGGHHWSLLVYRKEQEKFEYYNSSLYSNLIGVKGLANKIFRLVHYKEENIPSAEVVEIPCAKQINYYDCGLYVIIFAEIVAQQFCSSSKFDGNSEEILNITPEKTSEIEVHVGNEEFLFYASPYFLRLYFTSQLEETDCPPIEYDSTNATFTIKVNKKNPGEFFPDLEMVTRLITPREAEGIKPFIVDLKGFDDGIPSADISTPYIDRSDLSAKHSYGFACSRTASLKSVTDEMKLFDIGDVDSLNIEERKRALFLMEAEHFSDEAYLADLHEAEPVGECLMYKNKWTKSSIENREDTFMHGGFTVDEIDRLKSLPRKIYRLSEEVENVAICSLVDILFAFAYDARVNLGEDDNPESGWTMSKLSSTLAGLVCWERMQDAMIASVRRSLCFPLVRSFQLASLVLNDVIEILQSGMFCLFIILKFNLFFFLYYTGRVVVLKCLLRMHEIFNNSGDFRYVLNELYLNDYCVWIQGKTDEFLIKIGEQMKQIKLEKKDLQLDLEVVEMAGQLALEDQKNGIVKDERVIFSENDLLNEIMKHVTHAQQMSNVDEENVDSDDDDIYSELSALSL</sequence>
<dbReference type="EMBL" id="JYDT01000004">
    <property type="protein sequence ID" value="KRY93012.1"/>
    <property type="molecule type" value="Genomic_DNA"/>
</dbReference>
<keyword evidence="6" id="KW-0472">Membrane</keyword>
<dbReference type="OrthoDB" id="73639at2759"/>
<keyword evidence="4" id="KW-0645">Protease</keyword>
<reference evidence="8 9" key="1">
    <citation type="submission" date="2015-01" db="EMBL/GenBank/DDBJ databases">
        <title>Evolution of Trichinella species and genotypes.</title>
        <authorList>
            <person name="Korhonen P.K."/>
            <person name="Edoardo P."/>
            <person name="Giuseppe L.R."/>
            <person name="Gasser R.B."/>
        </authorList>
    </citation>
    <scope>NUCLEOTIDE SEQUENCE [LARGE SCALE GENOMIC DNA]</scope>
    <source>
        <strain evidence="8">ISS470</strain>
    </source>
</reference>
<comment type="similarity">
    <text evidence="2">Belongs to the SHQ1 family.</text>
</comment>
<keyword evidence="6" id="KW-0812">Transmembrane</keyword>
<dbReference type="Gene3D" id="3.40.395.10">
    <property type="entry name" value="Adenoviral Proteinase, Chain A"/>
    <property type="match status" value="1"/>
</dbReference>
<dbReference type="Pfam" id="PF02902">
    <property type="entry name" value="Peptidase_C48"/>
    <property type="match status" value="1"/>
</dbReference>
<dbReference type="GO" id="GO:0005654">
    <property type="term" value="C:nucleoplasm"/>
    <property type="evidence" value="ECO:0007669"/>
    <property type="project" value="TreeGrafter"/>
</dbReference>
<dbReference type="GO" id="GO:0008234">
    <property type="term" value="F:cysteine-type peptidase activity"/>
    <property type="evidence" value="ECO:0007669"/>
    <property type="project" value="InterPro"/>
</dbReference>
<dbReference type="InterPro" id="IPR039742">
    <property type="entry name" value="Shq1"/>
</dbReference>
<evidence type="ECO:0000256" key="1">
    <source>
        <dbReference type="ARBA" id="ARBA00005234"/>
    </source>
</evidence>
<protein>
    <recommendedName>
        <fullName evidence="3">Protein SHQ1 homolog</fullName>
    </recommendedName>
</protein>
<comment type="caution">
    <text evidence="8">The sequence shown here is derived from an EMBL/GenBank/DDBJ whole genome shotgun (WGS) entry which is preliminary data.</text>
</comment>
<organism evidence="8 9">
    <name type="scientific">Trichinella pseudospiralis</name>
    <name type="common">Parasitic roundworm</name>
    <dbReference type="NCBI Taxonomy" id="6337"/>
    <lineage>
        <taxon>Eukaryota</taxon>
        <taxon>Metazoa</taxon>
        <taxon>Ecdysozoa</taxon>
        <taxon>Nematoda</taxon>
        <taxon>Enoplea</taxon>
        <taxon>Dorylaimia</taxon>
        <taxon>Trichinellida</taxon>
        <taxon>Trichinellidae</taxon>
        <taxon>Trichinella</taxon>
    </lineage>
</organism>
<dbReference type="Proteomes" id="UP000054995">
    <property type="component" value="Unassembled WGS sequence"/>
</dbReference>
<dbReference type="PROSITE" id="PS50600">
    <property type="entry name" value="ULP_PROTEASE"/>
    <property type="match status" value="1"/>
</dbReference>
<feature type="transmembrane region" description="Helical" evidence="6">
    <location>
        <begin position="507"/>
        <end position="529"/>
    </location>
</feature>
<feature type="domain" description="Ubiquitin-like protease family profile" evidence="7">
    <location>
        <begin position="14"/>
        <end position="177"/>
    </location>
</feature>
<dbReference type="PANTHER" id="PTHR12967:SF0">
    <property type="entry name" value="PROTEIN SHQ1 HOMOLOG"/>
    <property type="match status" value="1"/>
</dbReference>
<proteinExistence type="inferred from homology"/>
<evidence type="ECO:0000256" key="3">
    <source>
        <dbReference type="ARBA" id="ARBA00013750"/>
    </source>
</evidence>
<keyword evidence="5" id="KW-0378">Hydrolase</keyword>
<accession>A0A0V1G406</accession>
<comment type="similarity">
    <text evidence="1">Belongs to the peptidase C48 family.</text>
</comment>
<keyword evidence="6" id="KW-1133">Transmembrane helix</keyword>
<evidence type="ECO:0000256" key="6">
    <source>
        <dbReference type="SAM" id="Phobius"/>
    </source>
</evidence>
<evidence type="ECO:0000313" key="9">
    <source>
        <dbReference type="Proteomes" id="UP000054995"/>
    </source>
</evidence>
<dbReference type="AlphaFoldDB" id="A0A0V1G406"/>
<dbReference type="InterPro" id="IPR003653">
    <property type="entry name" value="Peptidase_C48_C"/>
</dbReference>
<name>A0A0V1G406_TRIPS</name>
<dbReference type="GO" id="GO:0000493">
    <property type="term" value="P:box H/ACA snoRNP assembly"/>
    <property type="evidence" value="ECO:0007669"/>
    <property type="project" value="InterPro"/>
</dbReference>
<dbReference type="InterPro" id="IPR007009">
    <property type="entry name" value="Shq1_C"/>
</dbReference>
<evidence type="ECO:0000313" key="8">
    <source>
        <dbReference type="EMBL" id="KRY93012.1"/>
    </source>
</evidence>
<dbReference type="SUPFAM" id="SSF54001">
    <property type="entry name" value="Cysteine proteinases"/>
    <property type="match status" value="1"/>
</dbReference>
<dbReference type="Pfam" id="PF21413">
    <property type="entry name" value="SHQ1-like_CS"/>
    <property type="match status" value="1"/>
</dbReference>
<gene>
    <name evidence="8" type="primary">shq1</name>
    <name evidence="8" type="ORF">T4D_10233</name>
</gene>
<dbReference type="GO" id="GO:0005737">
    <property type="term" value="C:cytoplasm"/>
    <property type="evidence" value="ECO:0007669"/>
    <property type="project" value="TreeGrafter"/>
</dbReference>
<evidence type="ECO:0000256" key="4">
    <source>
        <dbReference type="ARBA" id="ARBA00022670"/>
    </source>
</evidence>
<dbReference type="InterPro" id="IPR048696">
    <property type="entry name" value="SHQ1-like_CS"/>
</dbReference>
<evidence type="ECO:0000256" key="5">
    <source>
        <dbReference type="ARBA" id="ARBA00022801"/>
    </source>
</evidence>
<dbReference type="Pfam" id="PF04925">
    <property type="entry name" value="SHQ1"/>
    <property type="match status" value="2"/>
</dbReference>